<dbReference type="InterPro" id="IPR000700">
    <property type="entry name" value="PAS-assoc_C"/>
</dbReference>
<feature type="transmembrane region" description="Helical" evidence="6">
    <location>
        <begin position="14"/>
        <end position="33"/>
    </location>
</feature>
<name>A0A9X1Z1P7_9PSED</name>
<dbReference type="PANTHER" id="PTHR45138:SF9">
    <property type="entry name" value="DIGUANYLATE CYCLASE DGCM-RELATED"/>
    <property type="match status" value="1"/>
</dbReference>
<keyword evidence="6" id="KW-0812">Transmembrane</keyword>
<dbReference type="SUPFAM" id="SSF55785">
    <property type="entry name" value="PYP-like sensor domain (PAS domain)"/>
    <property type="match status" value="2"/>
</dbReference>
<feature type="domain" description="PAC" evidence="8">
    <location>
        <begin position="174"/>
        <end position="226"/>
    </location>
</feature>
<dbReference type="InterPro" id="IPR013655">
    <property type="entry name" value="PAS_fold_3"/>
</dbReference>
<feature type="coiled-coil region" evidence="5">
    <location>
        <begin position="65"/>
        <end position="95"/>
    </location>
</feature>
<dbReference type="AlphaFoldDB" id="A0A9X1Z1P7"/>
<feature type="domain" description="PAS" evidence="7">
    <location>
        <begin position="252"/>
        <end position="307"/>
    </location>
</feature>
<dbReference type="GO" id="GO:0006355">
    <property type="term" value="P:regulation of DNA-templated transcription"/>
    <property type="evidence" value="ECO:0007669"/>
    <property type="project" value="InterPro"/>
</dbReference>
<dbReference type="InterPro" id="IPR000014">
    <property type="entry name" value="PAS"/>
</dbReference>
<feature type="domain" description="GGDEF" evidence="9">
    <location>
        <begin position="392"/>
        <end position="519"/>
    </location>
</feature>
<comment type="caution">
    <text evidence="10">The sequence shown here is derived from an EMBL/GenBank/DDBJ whole genome shotgun (WGS) entry which is preliminary data.</text>
</comment>
<dbReference type="GO" id="GO:0052621">
    <property type="term" value="F:diguanylate cyclase activity"/>
    <property type="evidence" value="ECO:0007669"/>
    <property type="project" value="UniProtKB-EC"/>
</dbReference>
<dbReference type="Pfam" id="PF00990">
    <property type="entry name" value="GGDEF"/>
    <property type="match status" value="1"/>
</dbReference>
<dbReference type="Proteomes" id="UP001155059">
    <property type="component" value="Unassembled WGS sequence"/>
</dbReference>
<evidence type="ECO:0000256" key="6">
    <source>
        <dbReference type="SAM" id="Phobius"/>
    </source>
</evidence>
<evidence type="ECO:0000259" key="9">
    <source>
        <dbReference type="PROSITE" id="PS50887"/>
    </source>
</evidence>
<evidence type="ECO:0000256" key="3">
    <source>
        <dbReference type="ARBA" id="ARBA00012528"/>
    </source>
</evidence>
<dbReference type="PROSITE" id="PS50887">
    <property type="entry name" value="GGDEF"/>
    <property type="match status" value="1"/>
</dbReference>
<keyword evidence="5" id="KW-0175">Coiled coil</keyword>
<evidence type="ECO:0000256" key="2">
    <source>
        <dbReference type="ARBA" id="ARBA00004533"/>
    </source>
</evidence>
<proteinExistence type="predicted"/>
<evidence type="ECO:0000256" key="5">
    <source>
        <dbReference type="SAM" id="Coils"/>
    </source>
</evidence>
<keyword evidence="6" id="KW-1133">Transmembrane helix</keyword>
<dbReference type="NCBIfam" id="TIGR00254">
    <property type="entry name" value="GGDEF"/>
    <property type="match status" value="1"/>
</dbReference>
<evidence type="ECO:0000256" key="4">
    <source>
        <dbReference type="ARBA" id="ARBA00034247"/>
    </source>
</evidence>
<dbReference type="EC" id="2.7.7.65" evidence="3"/>
<comment type="cofactor">
    <cofactor evidence="1">
        <name>Mg(2+)</name>
        <dbReference type="ChEBI" id="CHEBI:18420"/>
    </cofactor>
</comment>
<reference evidence="10 11" key="1">
    <citation type="journal article" date="2022" name="Int. J. Syst. Evol. Microbiol.">
        <title>Pseudomonas aegrilactucae sp. nov. and Pseudomonas morbosilactucae sp. nov., pathogens causing bacterial rot of lettuce in Japan.</title>
        <authorList>
            <person name="Sawada H."/>
            <person name="Fujikawa T."/>
            <person name="Satou M."/>
        </authorList>
    </citation>
    <scope>NUCLEOTIDE SEQUENCE [LARGE SCALE GENOMIC DNA]</scope>
    <source>
        <strain evidence="10 11">MAFF 302030</strain>
    </source>
</reference>
<dbReference type="Gene3D" id="3.30.450.20">
    <property type="entry name" value="PAS domain"/>
    <property type="match status" value="2"/>
</dbReference>
<dbReference type="SUPFAM" id="SSF55073">
    <property type="entry name" value="Nucleotide cyclase"/>
    <property type="match status" value="1"/>
</dbReference>
<dbReference type="PROSITE" id="PS50112">
    <property type="entry name" value="PAS"/>
    <property type="match status" value="2"/>
</dbReference>
<dbReference type="GO" id="GO:0005886">
    <property type="term" value="C:plasma membrane"/>
    <property type="evidence" value="ECO:0007669"/>
    <property type="project" value="UniProtKB-SubCell"/>
</dbReference>
<evidence type="ECO:0000259" key="7">
    <source>
        <dbReference type="PROSITE" id="PS50112"/>
    </source>
</evidence>
<evidence type="ECO:0000313" key="10">
    <source>
        <dbReference type="EMBL" id="MCK9801641.1"/>
    </source>
</evidence>
<evidence type="ECO:0000256" key="1">
    <source>
        <dbReference type="ARBA" id="ARBA00001946"/>
    </source>
</evidence>
<dbReference type="InterPro" id="IPR043128">
    <property type="entry name" value="Rev_trsase/Diguanyl_cyclase"/>
</dbReference>
<dbReference type="InterPro" id="IPR013767">
    <property type="entry name" value="PAS_fold"/>
</dbReference>
<gene>
    <name evidence="10" type="ORF">M1B34_29240</name>
</gene>
<comment type="catalytic activity">
    <reaction evidence="4">
        <text>2 GTP = 3',3'-c-di-GMP + 2 diphosphate</text>
        <dbReference type="Rhea" id="RHEA:24898"/>
        <dbReference type="ChEBI" id="CHEBI:33019"/>
        <dbReference type="ChEBI" id="CHEBI:37565"/>
        <dbReference type="ChEBI" id="CHEBI:58805"/>
        <dbReference type="EC" id="2.7.7.65"/>
    </reaction>
</comment>
<feature type="domain" description="PAS" evidence="7">
    <location>
        <begin position="85"/>
        <end position="158"/>
    </location>
</feature>
<evidence type="ECO:0000313" key="11">
    <source>
        <dbReference type="Proteomes" id="UP001155059"/>
    </source>
</evidence>
<protein>
    <recommendedName>
        <fullName evidence="3">diguanylate cyclase</fullName>
        <ecNumber evidence="3">2.7.7.65</ecNumber>
    </recommendedName>
</protein>
<dbReference type="InterPro" id="IPR000160">
    <property type="entry name" value="GGDEF_dom"/>
</dbReference>
<comment type="subcellular location">
    <subcellularLocation>
        <location evidence="2">Cell inner membrane</location>
    </subcellularLocation>
</comment>
<dbReference type="CDD" id="cd01949">
    <property type="entry name" value="GGDEF"/>
    <property type="match status" value="1"/>
</dbReference>
<dbReference type="Pfam" id="PF00989">
    <property type="entry name" value="PAS"/>
    <property type="match status" value="1"/>
</dbReference>
<reference evidence="10 11" key="2">
    <citation type="journal article" date="2023" name="Plant Pathol.">
        <title>Dismantling and reorganizing Pseudomonas marginalis sensu#lato.</title>
        <authorList>
            <person name="Sawada H."/>
            <person name="Fujikawa T."/>
            <person name="Satou M."/>
        </authorList>
    </citation>
    <scope>NUCLEOTIDE SEQUENCE [LARGE SCALE GENOMIC DNA]</scope>
    <source>
        <strain evidence="10 11">MAFF 302030</strain>
    </source>
</reference>
<keyword evidence="6" id="KW-0472">Membrane</keyword>
<dbReference type="SMART" id="SM00267">
    <property type="entry name" value="GGDEF"/>
    <property type="match status" value="1"/>
</dbReference>
<accession>A0A9X1Z1P7</accession>
<dbReference type="Gene3D" id="3.30.70.270">
    <property type="match status" value="1"/>
</dbReference>
<evidence type="ECO:0000259" key="8">
    <source>
        <dbReference type="PROSITE" id="PS50113"/>
    </source>
</evidence>
<dbReference type="InterPro" id="IPR035965">
    <property type="entry name" value="PAS-like_dom_sf"/>
</dbReference>
<dbReference type="PROSITE" id="PS50113">
    <property type="entry name" value="PAC"/>
    <property type="match status" value="1"/>
</dbReference>
<dbReference type="FunFam" id="3.30.70.270:FF:000001">
    <property type="entry name" value="Diguanylate cyclase domain protein"/>
    <property type="match status" value="1"/>
</dbReference>
<feature type="transmembrane region" description="Helical" evidence="6">
    <location>
        <begin position="39"/>
        <end position="62"/>
    </location>
</feature>
<dbReference type="InterPro" id="IPR001610">
    <property type="entry name" value="PAC"/>
</dbReference>
<dbReference type="EMBL" id="JALQCW010000089">
    <property type="protein sequence ID" value="MCK9801641.1"/>
    <property type="molecule type" value="Genomic_DNA"/>
</dbReference>
<dbReference type="InterPro" id="IPR029787">
    <property type="entry name" value="Nucleotide_cyclase"/>
</dbReference>
<dbReference type="SMART" id="SM00086">
    <property type="entry name" value="PAC"/>
    <property type="match status" value="2"/>
</dbReference>
<dbReference type="InterPro" id="IPR050469">
    <property type="entry name" value="Diguanylate_Cyclase"/>
</dbReference>
<dbReference type="NCBIfam" id="TIGR00229">
    <property type="entry name" value="sensory_box"/>
    <property type="match status" value="1"/>
</dbReference>
<dbReference type="SMART" id="SM00091">
    <property type="entry name" value="PAS"/>
    <property type="match status" value="2"/>
</dbReference>
<sequence>MSQWIEHFLNRSRLIEPTLWLVLGSAMIGLLWLPDHHPLHPLATGLLISLAALLLVMLFCTVRQQRETRRQLHELNARKNRIKALNTRFDNLMNAATQVAVISTTAEGRIRLFSAGAEALFGFNRAEMLGRNLVQRLYLPSDLDERRKASQDPALLHTSNVQLIDHLCRSSGDQATQWSYQRKDGSLFIGELRRAEFHDPDSGGLEQLNVIIDVSERNELLKDIQESKAFLKKLTQRIPNVLYQYHLRASGDGYFAFCSPSIEQLFELKAEDVLGLSFLHNPLFKRVHPEDMPLIISVTLESSRSGEAWACDFRVQLPRQGLRWLHGEAYAERQEDRSVVWYGSFMDITELKDREHALSTQAVTDELTGIYNRRHFMGQLECLVDSGKRYGTGFSLILLDLDHFKSVNDRWGHDMGDEVLKQTCQLIGQRLRTSDIFCRIGGEELAILCPQTSGEQAEQLAWQLRENLARQSLPVVGPVTASFGVAAWDPELSAENLLRLSDQATYAAKLAGRNRVLRA</sequence>
<dbReference type="PANTHER" id="PTHR45138">
    <property type="entry name" value="REGULATORY COMPONENTS OF SENSORY TRANSDUCTION SYSTEM"/>
    <property type="match status" value="1"/>
</dbReference>
<dbReference type="Pfam" id="PF08447">
    <property type="entry name" value="PAS_3"/>
    <property type="match status" value="1"/>
</dbReference>
<dbReference type="CDD" id="cd00130">
    <property type="entry name" value="PAS"/>
    <property type="match status" value="2"/>
</dbReference>
<dbReference type="RefSeq" id="WP_268266960.1">
    <property type="nucleotide sequence ID" value="NZ_JALQCW010000089.1"/>
</dbReference>
<organism evidence="10 11">
    <name type="scientific">Pseudomonas morbosilactucae</name>
    <dbReference type="NCBI Taxonomy" id="2938197"/>
    <lineage>
        <taxon>Bacteria</taxon>
        <taxon>Pseudomonadati</taxon>
        <taxon>Pseudomonadota</taxon>
        <taxon>Gammaproteobacteria</taxon>
        <taxon>Pseudomonadales</taxon>
        <taxon>Pseudomonadaceae</taxon>
        <taxon>Pseudomonas</taxon>
    </lineage>
</organism>